<gene>
    <name evidence="1" type="ORF">NUW58_g842</name>
</gene>
<proteinExistence type="predicted"/>
<dbReference type="EMBL" id="JAPDGR010000079">
    <property type="protein sequence ID" value="KAJ2996857.1"/>
    <property type="molecule type" value="Genomic_DNA"/>
</dbReference>
<organism evidence="1 2">
    <name type="scientific">Xylaria curta</name>
    <dbReference type="NCBI Taxonomy" id="42375"/>
    <lineage>
        <taxon>Eukaryota</taxon>
        <taxon>Fungi</taxon>
        <taxon>Dikarya</taxon>
        <taxon>Ascomycota</taxon>
        <taxon>Pezizomycotina</taxon>
        <taxon>Sordariomycetes</taxon>
        <taxon>Xylariomycetidae</taxon>
        <taxon>Xylariales</taxon>
        <taxon>Xylariaceae</taxon>
        <taxon>Xylaria</taxon>
    </lineage>
</organism>
<name>A0ACC1PPS1_9PEZI</name>
<keyword evidence="2" id="KW-1185">Reference proteome</keyword>
<protein>
    <submittedName>
        <fullName evidence="1">Uncharacterized protein</fullName>
    </submittedName>
</protein>
<evidence type="ECO:0000313" key="2">
    <source>
        <dbReference type="Proteomes" id="UP001143856"/>
    </source>
</evidence>
<dbReference type="Proteomes" id="UP001143856">
    <property type="component" value="Unassembled WGS sequence"/>
</dbReference>
<reference evidence="1" key="1">
    <citation type="submission" date="2022-10" db="EMBL/GenBank/DDBJ databases">
        <title>Genome Sequence of Xylaria curta.</title>
        <authorList>
            <person name="Buettner E."/>
        </authorList>
    </citation>
    <scope>NUCLEOTIDE SEQUENCE</scope>
    <source>
        <strain evidence="1">Babe10</strain>
    </source>
</reference>
<accession>A0ACC1PPS1</accession>
<comment type="caution">
    <text evidence="1">The sequence shown here is derived from an EMBL/GenBank/DDBJ whole genome shotgun (WGS) entry which is preliminary data.</text>
</comment>
<evidence type="ECO:0000313" key="1">
    <source>
        <dbReference type="EMBL" id="KAJ2996857.1"/>
    </source>
</evidence>
<sequence length="548" mass="61659">MPTEARCDVIDSVLNAAFVTRLVLSVMLRPSGLPEGPRRDTLKVSKNELLTDGYSPATLEEELLRSRQGEHGPTPMNEVSSNEDTTWDFEFDQNDWNFQAMLSAGTESGATPVELGPFETSPTPLQHTDDVSNDIGNNVKLPDIVQSGALIEAQDNFAGLHISTAMQADLDQLYFDRLHGCIPILNQRRYLFEVQQPGKSAAQLCLRYAVWTLASSTSVQYQGLRDPLYRNTRQALEALDMRTSSSQETDLEQVQAWLILATHEFMCVDFHRAWSTLGRAFRTIQLREFQDTDALDMMAEQTDLIKTEMKRRTFWMAYCLDRFFSLRSGDHMTFGDQVPNSYNPAVFPKMHLTDRAPSPQNVTRLPAPETDFQHGRPNCMGFLQDALTMGDFGPSRSPFVECILVAALSGRVLSHRHFCVGATLNNNASRSCWERHEEISAALSSRIELFCGSYPPNLQESDPMLIFVNMMWQSAVLYHDRLTRLKMSQSDEGEAGLAESHLRASAAVAEMINLMTRLSQMNGFKVQDPISTDSLALLWYCGQLTQLL</sequence>